<dbReference type="CDD" id="cd07307">
    <property type="entry name" value="BAR"/>
    <property type="match status" value="1"/>
</dbReference>
<sequence>MKTSLKKLLHHHRKHDRKDKKIQPLAQLDELAKASEEMDDMRDCYDSLLSAAAAATNSAYEFSESLREMGVCLLQKIAVNDDEETGKVMLMLGKVQFELQKLVDSYRSHIFQTITVPSESLINELHTVEEMKHQCDEKRELYEYMRTRYRERGRLRSGNGESFSSQQIQVAKDEFDEEATLFVFRLKSLKQGQSRSLLTQAARHHAAQVSICPLPPASLFFFILYTVLNIIELLMFLIHIPARNQLSFFRKALKALEAVEPHVKLATEQQHIDYQFSGLEDDGSEDGEDDGDNDEDDYSDSGSEEDDEDSHFDYRRDDRRPNLFSASRSNMQENIKFSYKDSFKGDPKMLSRSAPLLPQQKIDPSEKVRQLRPSATRKFHSYVLPKPGDPRSTIYTGSENSLPLMRSSPQLAKNLFHSCPLEPKKNEKLIGTENLSAPNIQILKSILKDGDNIKTPPPLTEKISSPQSNHHDMSGIKKPKPHSFSGPLISKPFSAKTSLSTRNPGISTEPPQFSSGPILRGSIHRSSNSPRASPSGSPTFTSSPRISELHELPRPPARLIYTSGRHSGFVGFSGPLVPRSPDNSMNKSALPKPASPLPTPHPVASMPASSPRAAASSSPSRQLEAPFSAEKSEDTASPPLTPLQQLEIDRYNRSGYNELNEQPGYIQVTRKDKR</sequence>
<dbReference type="OrthoDB" id="1925034at2759"/>
<dbReference type="EMBL" id="JAKOGI010000620">
    <property type="protein sequence ID" value="KAJ8432272.1"/>
    <property type="molecule type" value="Genomic_DNA"/>
</dbReference>
<evidence type="ECO:0000313" key="3">
    <source>
        <dbReference type="EMBL" id="KAJ8432272.1"/>
    </source>
</evidence>
<feature type="compositionally biased region" description="Acidic residues" evidence="1">
    <location>
        <begin position="279"/>
        <end position="310"/>
    </location>
</feature>
<dbReference type="PANTHER" id="PTHR34119">
    <property type="entry name" value="HYDROXYPROLINE-RICH GLYCOPROTEIN-LIKE"/>
    <property type="match status" value="1"/>
</dbReference>
<feature type="region of interest" description="Disordered" evidence="1">
    <location>
        <begin position="572"/>
        <end position="674"/>
    </location>
</feature>
<protein>
    <recommendedName>
        <fullName evidence="5">BAR domain-containing protein</fullName>
    </recommendedName>
</protein>
<dbReference type="InterPro" id="IPR027267">
    <property type="entry name" value="AH/BAR_dom_sf"/>
</dbReference>
<name>A0A9Q1JWR8_9CARY</name>
<feature type="region of interest" description="Disordered" evidence="1">
    <location>
        <begin position="1"/>
        <end position="20"/>
    </location>
</feature>
<dbReference type="PANTHER" id="PTHR34119:SF1">
    <property type="entry name" value="OS04G0394700 PROTEIN"/>
    <property type="match status" value="1"/>
</dbReference>
<feature type="compositionally biased region" description="Polar residues" evidence="1">
    <location>
        <begin position="495"/>
        <end position="515"/>
    </location>
</feature>
<keyword evidence="2" id="KW-0472">Membrane</keyword>
<keyword evidence="2" id="KW-1133">Transmembrane helix</keyword>
<feature type="compositionally biased region" description="Basic and acidic residues" evidence="1">
    <location>
        <begin position="311"/>
        <end position="321"/>
    </location>
</feature>
<gene>
    <name evidence="3" type="ORF">Cgig2_028534</name>
</gene>
<comment type="caution">
    <text evidence="3">The sequence shown here is derived from an EMBL/GenBank/DDBJ whole genome shotgun (WGS) entry which is preliminary data.</text>
</comment>
<feature type="compositionally biased region" description="Low complexity" evidence="1">
    <location>
        <begin position="604"/>
        <end position="621"/>
    </location>
</feature>
<accession>A0A9Q1JWR8</accession>
<dbReference type="InterPro" id="IPR037488">
    <property type="entry name" value="At2g33490-like"/>
</dbReference>
<feature type="region of interest" description="Disordered" evidence="1">
    <location>
        <begin position="277"/>
        <end position="327"/>
    </location>
</feature>
<keyword evidence="2" id="KW-0812">Transmembrane</keyword>
<dbReference type="Gene3D" id="1.20.1270.60">
    <property type="entry name" value="Arfaptin homology (AH) domain/BAR domain"/>
    <property type="match status" value="1"/>
</dbReference>
<reference evidence="3" key="1">
    <citation type="submission" date="2022-04" db="EMBL/GenBank/DDBJ databases">
        <title>Carnegiea gigantea Genome sequencing and assembly v2.</title>
        <authorList>
            <person name="Copetti D."/>
            <person name="Sanderson M.J."/>
            <person name="Burquez A."/>
            <person name="Wojciechowski M.F."/>
        </authorList>
    </citation>
    <scope>NUCLEOTIDE SEQUENCE</scope>
    <source>
        <strain evidence="3">SGP5-SGP5p</strain>
        <tissue evidence="3">Aerial part</tissue>
    </source>
</reference>
<organism evidence="3 4">
    <name type="scientific">Carnegiea gigantea</name>
    <dbReference type="NCBI Taxonomy" id="171969"/>
    <lineage>
        <taxon>Eukaryota</taxon>
        <taxon>Viridiplantae</taxon>
        <taxon>Streptophyta</taxon>
        <taxon>Embryophyta</taxon>
        <taxon>Tracheophyta</taxon>
        <taxon>Spermatophyta</taxon>
        <taxon>Magnoliopsida</taxon>
        <taxon>eudicotyledons</taxon>
        <taxon>Gunneridae</taxon>
        <taxon>Pentapetalae</taxon>
        <taxon>Caryophyllales</taxon>
        <taxon>Cactineae</taxon>
        <taxon>Cactaceae</taxon>
        <taxon>Cactoideae</taxon>
        <taxon>Echinocereeae</taxon>
        <taxon>Carnegiea</taxon>
    </lineage>
</organism>
<proteinExistence type="predicted"/>
<evidence type="ECO:0000256" key="1">
    <source>
        <dbReference type="SAM" id="MobiDB-lite"/>
    </source>
</evidence>
<dbReference type="Proteomes" id="UP001153076">
    <property type="component" value="Unassembled WGS sequence"/>
</dbReference>
<evidence type="ECO:0000313" key="4">
    <source>
        <dbReference type="Proteomes" id="UP001153076"/>
    </source>
</evidence>
<evidence type="ECO:0008006" key="5">
    <source>
        <dbReference type="Google" id="ProtNLM"/>
    </source>
</evidence>
<feature type="region of interest" description="Disordered" evidence="1">
    <location>
        <begin position="449"/>
        <end position="553"/>
    </location>
</feature>
<dbReference type="AlphaFoldDB" id="A0A9Q1JWR8"/>
<feature type="transmembrane region" description="Helical" evidence="2">
    <location>
        <begin position="219"/>
        <end position="240"/>
    </location>
</feature>
<feature type="compositionally biased region" description="Low complexity" evidence="1">
    <location>
        <begin position="526"/>
        <end position="544"/>
    </location>
</feature>
<dbReference type="SUPFAM" id="SSF103657">
    <property type="entry name" value="BAR/IMD domain-like"/>
    <property type="match status" value="1"/>
</dbReference>
<keyword evidence="4" id="KW-1185">Reference proteome</keyword>
<evidence type="ECO:0000256" key="2">
    <source>
        <dbReference type="SAM" id="Phobius"/>
    </source>
</evidence>